<keyword evidence="1" id="KW-1133">Transmembrane helix</keyword>
<dbReference type="Proteomes" id="UP000233786">
    <property type="component" value="Unassembled WGS sequence"/>
</dbReference>
<dbReference type="EMBL" id="PJNB01000001">
    <property type="protein sequence ID" value="PKW16306.1"/>
    <property type="molecule type" value="Genomic_DNA"/>
</dbReference>
<evidence type="ECO:0000313" key="2">
    <source>
        <dbReference type="EMBL" id="PKW16306.1"/>
    </source>
</evidence>
<dbReference type="STRING" id="994479.GCA_000194155_05409"/>
<dbReference type="SUPFAM" id="SSF52540">
    <property type="entry name" value="P-loop containing nucleoside triphosphate hydrolases"/>
    <property type="match status" value="1"/>
</dbReference>
<reference evidence="2" key="1">
    <citation type="submission" date="2017-12" db="EMBL/GenBank/DDBJ databases">
        <title>Sequencing the genomes of 1000 Actinobacteria strains.</title>
        <authorList>
            <person name="Klenk H.-P."/>
        </authorList>
    </citation>
    <scope>NUCLEOTIDE SEQUENCE [LARGE SCALE GENOMIC DNA]</scope>
    <source>
        <strain evidence="2">DSM 44228</strain>
    </source>
</reference>
<name>A0A2N3Y058_SACSN</name>
<proteinExistence type="predicted"/>
<evidence type="ECO:0000256" key="1">
    <source>
        <dbReference type="SAM" id="Phobius"/>
    </source>
</evidence>
<dbReference type="InterPro" id="IPR027417">
    <property type="entry name" value="P-loop_NTPase"/>
</dbReference>
<protein>
    <submittedName>
        <fullName evidence="2">Uncharacterized protein</fullName>
    </submittedName>
</protein>
<organism evidence="2 3">
    <name type="scientific">Saccharopolyspora spinosa</name>
    <dbReference type="NCBI Taxonomy" id="60894"/>
    <lineage>
        <taxon>Bacteria</taxon>
        <taxon>Bacillati</taxon>
        <taxon>Actinomycetota</taxon>
        <taxon>Actinomycetes</taxon>
        <taxon>Pseudonocardiales</taxon>
        <taxon>Pseudonocardiaceae</taxon>
        <taxon>Saccharopolyspora</taxon>
    </lineage>
</organism>
<feature type="transmembrane region" description="Helical" evidence="1">
    <location>
        <begin position="6"/>
        <end position="27"/>
    </location>
</feature>
<comment type="caution">
    <text evidence="2">The sequence shown here is derived from an EMBL/GenBank/DDBJ whole genome shotgun (WGS) entry which is preliminary data.</text>
</comment>
<accession>A0A2N3Y058</accession>
<dbReference type="AlphaFoldDB" id="A0A2N3Y058"/>
<sequence length="112" mass="12185">MTQVQLPPFIVTLGMLTMLTVVAKLFADGEAVPTSHALPTWLGTRRYLFGGIEITYGMTLVLLLYLLVWYGQVTAIDGADFEVVPAEVLAVVGDNGAGRAGRGDWRRFLGWA</sequence>
<evidence type="ECO:0000313" key="3">
    <source>
        <dbReference type="Proteomes" id="UP000233786"/>
    </source>
</evidence>
<keyword evidence="1" id="KW-0812">Transmembrane</keyword>
<keyword evidence="3" id="KW-1185">Reference proteome</keyword>
<gene>
    <name evidence="2" type="ORF">A8926_4124</name>
</gene>
<feature type="transmembrane region" description="Helical" evidence="1">
    <location>
        <begin position="47"/>
        <end position="70"/>
    </location>
</feature>
<keyword evidence="1" id="KW-0472">Membrane</keyword>